<dbReference type="GO" id="GO:1990077">
    <property type="term" value="C:primosome complex"/>
    <property type="evidence" value="ECO:0007669"/>
    <property type="project" value="UniProtKB-UniRule"/>
</dbReference>
<dbReference type="InterPro" id="IPR036185">
    <property type="entry name" value="DNA_heli_DnaB-like_N_sf"/>
</dbReference>
<dbReference type="FunFam" id="1.10.860.10:FF:000001">
    <property type="entry name" value="Replicative DNA helicase"/>
    <property type="match status" value="1"/>
</dbReference>
<dbReference type="Gene3D" id="1.10.860.10">
    <property type="entry name" value="DNAb Helicase, Chain A"/>
    <property type="match status" value="1"/>
</dbReference>
<keyword evidence="3 12" id="KW-0235">DNA replication</keyword>
<evidence type="ECO:0000313" key="15">
    <source>
        <dbReference type="Proteomes" id="UP000034516"/>
    </source>
</evidence>
<dbReference type="Pfam" id="PF02575">
    <property type="entry name" value="YbaB_DNA_bd"/>
    <property type="match status" value="1"/>
</dbReference>
<dbReference type="InterPro" id="IPR004401">
    <property type="entry name" value="YbaB/EbfC"/>
</dbReference>
<reference evidence="14 15" key="1">
    <citation type="journal article" date="2015" name="Nature">
        <title>rRNA introns, odd ribosomes, and small enigmatic genomes across a large radiation of phyla.</title>
        <authorList>
            <person name="Brown C.T."/>
            <person name="Hug L.A."/>
            <person name="Thomas B.C."/>
            <person name="Sharon I."/>
            <person name="Castelle C.J."/>
            <person name="Singh A."/>
            <person name="Wilkins M.J."/>
            <person name="Williams K.H."/>
            <person name="Banfield J.F."/>
        </authorList>
    </citation>
    <scope>NUCLEOTIDE SEQUENCE [LARGE SCALE GENOMIC DNA]</scope>
</reference>
<dbReference type="PANTHER" id="PTHR30153">
    <property type="entry name" value="REPLICATIVE DNA HELICASE DNAB"/>
    <property type="match status" value="1"/>
</dbReference>
<dbReference type="PROSITE" id="PS51199">
    <property type="entry name" value="SF4_HELICASE"/>
    <property type="match status" value="1"/>
</dbReference>
<dbReference type="InterPro" id="IPR027417">
    <property type="entry name" value="P-loop_NTPase"/>
</dbReference>
<dbReference type="NCBIfam" id="NF004384">
    <property type="entry name" value="PRK05748.1"/>
    <property type="match status" value="1"/>
</dbReference>
<comment type="caution">
    <text evidence="14">The sequence shown here is derived from an EMBL/GenBank/DDBJ whole genome shotgun (WGS) entry which is preliminary data.</text>
</comment>
<keyword evidence="9" id="KW-0413">Isomerase</keyword>
<dbReference type="GO" id="GO:0003677">
    <property type="term" value="F:DNA binding"/>
    <property type="evidence" value="ECO:0007669"/>
    <property type="project" value="UniProtKB-UniRule"/>
</dbReference>
<dbReference type="AlphaFoldDB" id="A0A0G0YSE8"/>
<name>A0A0G0YSE8_9BACT</name>
<dbReference type="Gene3D" id="3.40.50.300">
    <property type="entry name" value="P-loop containing nucleotide triphosphate hydrolases"/>
    <property type="match status" value="1"/>
</dbReference>
<dbReference type="InterPro" id="IPR007692">
    <property type="entry name" value="DNA_helicase_DnaB"/>
</dbReference>
<dbReference type="GO" id="GO:0016887">
    <property type="term" value="F:ATP hydrolysis activity"/>
    <property type="evidence" value="ECO:0007669"/>
    <property type="project" value="RHEA"/>
</dbReference>
<proteinExistence type="inferred from homology"/>
<dbReference type="CDD" id="cd00984">
    <property type="entry name" value="DnaB_C"/>
    <property type="match status" value="1"/>
</dbReference>
<dbReference type="EMBL" id="LCCW01000064">
    <property type="protein sequence ID" value="KKS39550.1"/>
    <property type="molecule type" value="Genomic_DNA"/>
</dbReference>
<dbReference type="NCBIfam" id="TIGR00665">
    <property type="entry name" value="DnaB"/>
    <property type="match status" value="1"/>
</dbReference>
<comment type="function">
    <text evidence="12">The main replicative DNA helicase, it participates in initiation and elongation during chromosome replication. Travels ahead of the DNA replisome, separating dsDNA into templates for DNA synthesis. A processive ATP-dependent 5'-3' DNA helicase it has DNA-dependent ATPase activity.</text>
</comment>
<dbReference type="InterPro" id="IPR007693">
    <property type="entry name" value="DNA_helicase_DnaB-like_N"/>
</dbReference>
<dbReference type="SUPFAM" id="SSF52540">
    <property type="entry name" value="P-loop containing nucleoside triphosphate hydrolases"/>
    <property type="match status" value="1"/>
</dbReference>
<dbReference type="InterPro" id="IPR003593">
    <property type="entry name" value="AAA+_ATPase"/>
</dbReference>
<dbReference type="PATRIC" id="fig|1618677.3.peg.931"/>
<evidence type="ECO:0000256" key="6">
    <source>
        <dbReference type="ARBA" id="ARBA00022806"/>
    </source>
</evidence>
<evidence type="ECO:0000256" key="10">
    <source>
        <dbReference type="ARBA" id="ARBA00048954"/>
    </source>
</evidence>
<protein>
    <recommendedName>
        <fullName evidence="11 12">Replicative DNA helicase</fullName>
        <ecNumber evidence="11 12">5.6.2.3</ecNumber>
    </recommendedName>
</protein>
<evidence type="ECO:0000256" key="5">
    <source>
        <dbReference type="ARBA" id="ARBA00022801"/>
    </source>
</evidence>
<comment type="catalytic activity">
    <reaction evidence="10 12">
        <text>ATP + H2O = ADP + phosphate + H(+)</text>
        <dbReference type="Rhea" id="RHEA:13065"/>
        <dbReference type="ChEBI" id="CHEBI:15377"/>
        <dbReference type="ChEBI" id="CHEBI:15378"/>
        <dbReference type="ChEBI" id="CHEBI:30616"/>
        <dbReference type="ChEBI" id="CHEBI:43474"/>
        <dbReference type="ChEBI" id="CHEBI:456216"/>
        <dbReference type="EC" id="5.6.2.3"/>
    </reaction>
</comment>
<evidence type="ECO:0000259" key="13">
    <source>
        <dbReference type="PROSITE" id="PS51199"/>
    </source>
</evidence>
<keyword evidence="2 12" id="KW-0639">Primosome</keyword>
<dbReference type="Proteomes" id="UP000034516">
    <property type="component" value="Unassembled WGS sequence"/>
</dbReference>
<evidence type="ECO:0000256" key="12">
    <source>
        <dbReference type="RuleBase" id="RU362085"/>
    </source>
</evidence>
<dbReference type="GO" id="GO:0043139">
    <property type="term" value="F:5'-3' DNA helicase activity"/>
    <property type="evidence" value="ECO:0007669"/>
    <property type="project" value="UniProtKB-EC"/>
</dbReference>
<dbReference type="SUPFAM" id="SSF48024">
    <property type="entry name" value="N-terminal domain of DnaB helicase"/>
    <property type="match status" value="1"/>
</dbReference>
<evidence type="ECO:0000256" key="1">
    <source>
        <dbReference type="ARBA" id="ARBA00008428"/>
    </source>
</evidence>
<dbReference type="Pfam" id="PF03796">
    <property type="entry name" value="DnaB_C"/>
    <property type="match status" value="1"/>
</dbReference>
<dbReference type="GO" id="GO:0006269">
    <property type="term" value="P:DNA replication, synthesis of primer"/>
    <property type="evidence" value="ECO:0007669"/>
    <property type="project" value="UniProtKB-UniRule"/>
</dbReference>
<organism evidence="14 15">
    <name type="scientific">Candidatus Kuenenbacteria bacterium GW2011_GWA2_42_15</name>
    <dbReference type="NCBI Taxonomy" id="1618677"/>
    <lineage>
        <taxon>Bacteria</taxon>
        <taxon>Candidatus Kueneniibacteriota</taxon>
    </lineage>
</organism>
<evidence type="ECO:0000256" key="7">
    <source>
        <dbReference type="ARBA" id="ARBA00022840"/>
    </source>
</evidence>
<comment type="similarity">
    <text evidence="1 12">Belongs to the helicase family. DnaB subfamily.</text>
</comment>
<dbReference type="InterPro" id="IPR036894">
    <property type="entry name" value="YbaB-like_sf"/>
</dbReference>
<keyword evidence="8 12" id="KW-0238">DNA-binding</keyword>
<dbReference type="SUPFAM" id="SSF82607">
    <property type="entry name" value="YbaB-like"/>
    <property type="match status" value="1"/>
</dbReference>
<dbReference type="SMART" id="SM00382">
    <property type="entry name" value="AAA"/>
    <property type="match status" value="1"/>
</dbReference>
<dbReference type="GO" id="GO:0005524">
    <property type="term" value="F:ATP binding"/>
    <property type="evidence" value="ECO:0007669"/>
    <property type="project" value="UniProtKB-UniRule"/>
</dbReference>
<evidence type="ECO:0000313" key="14">
    <source>
        <dbReference type="EMBL" id="KKS39550.1"/>
    </source>
</evidence>
<evidence type="ECO:0000256" key="11">
    <source>
        <dbReference type="NCBIfam" id="TIGR00665"/>
    </source>
</evidence>
<keyword evidence="6 12" id="KW-0347">Helicase</keyword>
<keyword evidence="7 12" id="KW-0067">ATP-binding</keyword>
<evidence type="ECO:0000256" key="8">
    <source>
        <dbReference type="ARBA" id="ARBA00023125"/>
    </source>
</evidence>
<dbReference type="InterPro" id="IPR007694">
    <property type="entry name" value="DNA_helicase_DnaB-like_C"/>
</dbReference>
<dbReference type="InterPro" id="IPR016136">
    <property type="entry name" value="DNA_helicase_N/primase_C"/>
</dbReference>
<dbReference type="GO" id="GO:0005829">
    <property type="term" value="C:cytosol"/>
    <property type="evidence" value="ECO:0007669"/>
    <property type="project" value="TreeGrafter"/>
</dbReference>
<evidence type="ECO:0000256" key="4">
    <source>
        <dbReference type="ARBA" id="ARBA00022741"/>
    </source>
</evidence>
<accession>A0A0G0YSE8</accession>
<evidence type="ECO:0000256" key="2">
    <source>
        <dbReference type="ARBA" id="ARBA00022515"/>
    </source>
</evidence>
<evidence type="ECO:0000256" key="3">
    <source>
        <dbReference type="ARBA" id="ARBA00022705"/>
    </source>
</evidence>
<dbReference type="EC" id="5.6.2.3" evidence="11 12"/>
<gene>
    <name evidence="14" type="ORF">UV02_C0064G0004</name>
</gene>
<dbReference type="Pfam" id="PF00772">
    <property type="entry name" value="DnaB"/>
    <property type="match status" value="1"/>
</dbReference>
<dbReference type="Gene3D" id="3.30.1310.10">
    <property type="entry name" value="Nucleoid-associated protein YbaB-like domain"/>
    <property type="match status" value="1"/>
</dbReference>
<sequence length="505" mass="56724">MKDIGRMPPQNLEAEQSVLGSLLIDKNAITKIADGLIPEEFYKDGHRIIYEHMLALYEDKEPIDVLSLTARLEERKLLEAVGGRTYLIDLTNAVPTASNVVYYARIVRKKATLRKLIETAADIEQMGYDEGSEVDALLDQAESKLFGISQGFLKPEFIPIKNLLTEAFDRIDDLHKEKGKLRGVPTGFNDLDKRLAGLQKSDLIILASRPSVGKTSLALDIARQVAVRQKVPVAIFSLEMSKEQLIDRMLCAQAGASLWKLRTGNLSDRETYGTESDFSKIGHAMGTLSEAAIFIDDTPMANVMEIRTKARRLQSEHGLGLIVLDYLQLMEGRYGTSNPDNRVQVVSEISRGLKSIARELNVPLMALSQLSRQVESRPMAIPKLADLRESGSIEQDADVVMFIYREEMYKKETSRPHIADILIQKHRNGPTGTVSLFFDEETVREKVEAENHGVKIVMSGNQEVLQVEINPALSREEQEKYLKETFNEAIKKVQHLMAEKMMALQ</sequence>
<feature type="domain" description="SF4 helicase" evidence="13">
    <location>
        <begin position="177"/>
        <end position="452"/>
    </location>
</feature>
<keyword evidence="4 12" id="KW-0547">Nucleotide-binding</keyword>
<keyword evidence="5 12" id="KW-0378">Hydrolase</keyword>
<evidence type="ECO:0000256" key="9">
    <source>
        <dbReference type="ARBA" id="ARBA00023235"/>
    </source>
</evidence>
<dbReference type="PANTHER" id="PTHR30153:SF2">
    <property type="entry name" value="REPLICATIVE DNA HELICASE"/>
    <property type="match status" value="1"/>
</dbReference>